<evidence type="ECO:0000259" key="8">
    <source>
        <dbReference type="Pfam" id="PF01120"/>
    </source>
</evidence>
<dbReference type="RefSeq" id="XP_031569824.1">
    <property type="nucleotide sequence ID" value="XM_031713964.1"/>
</dbReference>
<evidence type="ECO:0000256" key="4">
    <source>
        <dbReference type="ARBA" id="ARBA00022729"/>
    </source>
</evidence>
<dbReference type="SMART" id="SM00812">
    <property type="entry name" value="Alpha_L_fucos"/>
    <property type="match status" value="1"/>
</dbReference>
<evidence type="ECO:0000313" key="9">
    <source>
        <dbReference type="Proteomes" id="UP000515163"/>
    </source>
</evidence>
<sequence length="486" mass="55637">MLANIFNSAVLLYMLHLSLSHKVLLKKKHNSSNLHASSTSTFKIAKPSKTQARWLDFEVGASIHFNMQTFNKYMKRGDVVPPNTFNPRNLSTDQWVKAASSFGAKYIVLTLDHFSGFLLWSSETYNYSVKSTKWREGRGDIASDFIKSCQKMNVEYGFFYSVKKNWFMNVEDFKTKSPKKQKTYNRIVLQQLKELFQNSSKYSDPFYIWFDAGTEPKVNPSIGPLIRSLAKDSICDECKSFAGNQGVRWVGNENALAPLPNWYAVQTGKCDVTPGDPLGEVFCPASCDTVIREHYWFWHKDTEYKVKTPQRLIQEYLTSVGRGCNLILNLNPDTRGLVPDIDLKVYRIFGQGIQLLYKSPVVKITAPLLKIGNNYTVNSDPLEVINGSLVMMENVIDYGQLVEEYLVYYSTVENKTVKEKGSSIGHKRIHPFPKELYGLTLKEVKINIKKLVSGGAMVELRRIRIYDWSEAKKEGYLDDEKEFLTN</sequence>
<dbReference type="KEGG" id="aten:116304254"/>
<organism evidence="9 10">
    <name type="scientific">Actinia tenebrosa</name>
    <name type="common">Australian red waratah sea anemone</name>
    <dbReference type="NCBI Taxonomy" id="6105"/>
    <lineage>
        <taxon>Eukaryota</taxon>
        <taxon>Metazoa</taxon>
        <taxon>Cnidaria</taxon>
        <taxon>Anthozoa</taxon>
        <taxon>Hexacorallia</taxon>
        <taxon>Actiniaria</taxon>
        <taxon>Actiniidae</taxon>
        <taxon>Actinia</taxon>
    </lineage>
</organism>
<dbReference type="GO" id="GO:0005764">
    <property type="term" value="C:lysosome"/>
    <property type="evidence" value="ECO:0007669"/>
    <property type="project" value="TreeGrafter"/>
</dbReference>
<dbReference type="Proteomes" id="UP000515163">
    <property type="component" value="Unplaced"/>
</dbReference>
<dbReference type="SUPFAM" id="SSF51445">
    <property type="entry name" value="(Trans)glycosidases"/>
    <property type="match status" value="1"/>
</dbReference>
<dbReference type="InterPro" id="IPR017853">
    <property type="entry name" value="GH"/>
</dbReference>
<dbReference type="GO" id="GO:0004560">
    <property type="term" value="F:alpha-L-fucosidase activity"/>
    <property type="evidence" value="ECO:0007669"/>
    <property type="project" value="UniProtKB-EC"/>
</dbReference>
<dbReference type="InterPro" id="IPR000933">
    <property type="entry name" value="Glyco_hydro_29"/>
</dbReference>
<comment type="function">
    <text evidence="1">Alpha-L-fucosidase is responsible for hydrolyzing the alpha-1,6-linked fucose joined to the reducing-end N-acetylglucosamine of the carbohydrate moieties of glycoproteins.</text>
</comment>
<dbReference type="InParanoid" id="A0A6P8IS72"/>
<gene>
    <name evidence="10" type="primary">LOC116304254</name>
</gene>
<evidence type="ECO:0000256" key="7">
    <source>
        <dbReference type="SAM" id="SignalP"/>
    </source>
</evidence>
<protein>
    <recommendedName>
        <fullName evidence="3">alpha-L-fucosidase</fullName>
        <ecNumber evidence="3">3.2.1.51</ecNumber>
    </recommendedName>
</protein>
<keyword evidence="4 7" id="KW-0732">Signal</keyword>
<accession>A0A6P8IS72</accession>
<dbReference type="GeneID" id="116304254"/>
<reference evidence="10" key="1">
    <citation type="submission" date="2025-08" db="UniProtKB">
        <authorList>
            <consortium name="RefSeq"/>
        </authorList>
    </citation>
    <scope>IDENTIFICATION</scope>
    <source>
        <tissue evidence="10">Tentacle</tissue>
    </source>
</reference>
<feature type="signal peptide" evidence="7">
    <location>
        <begin position="1"/>
        <end position="20"/>
    </location>
</feature>
<dbReference type="Gene3D" id="3.20.20.80">
    <property type="entry name" value="Glycosidases"/>
    <property type="match status" value="1"/>
</dbReference>
<keyword evidence="6" id="KW-0326">Glycosidase</keyword>
<comment type="similarity">
    <text evidence="2">Belongs to the glycosyl hydrolase 29 family.</text>
</comment>
<proteinExistence type="inferred from homology"/>
<keyword evidence="9" id="KW-1185">Reference proteome</keyword>
<dbReference type="Pfam" id="PF01120">
    <property type="entry name" value="Alpha_L_fucos"/>
    <property type="match status" value="1"/>
</dbReference>
<dbReference type="InterPro" id="IPR057739">
    <property type="entry name" value="Glyco_hydro_29_N"/>
</dbReference>
<feature type="chain" id="PRO_5027931983" description="alpha-L-fucosidase" evidence="7">
    <location>
        <begin position="21"/>
        <end position="486"/>
    </location>
</feature>
<name>A0A6P8IS72_ACTTE</name>
<dbReference type="GO" id="GO:0016139">
    <property type="term" value="P:glycoside catabolic process"/>
    <property type="evidence" value="ECO:0007669"/>
    <property type="project" value="TreeGrafter"/>
</dbReference>
<evidence type="ECO:0000256" key="2">
    <source>
        <dbReference type="ARBA" id="ARBA00007951"/>
    </source>
</evidence>
<dbReference type="OrthoDB" id="6039950at2759"/>
<evidence type="ECO:0000313" key="10">
    <source>
        <dbReference type="RefSeq" id="XP_031569824.1"/>
    </source>
</evidence>
<dbReference type="PRINTS" id="PR00741">
    <property type="entry name" value="GLHYDRLASE29"/>
</dbReference>
<evidence type="ECO:0000256" key="6">
    <source>
        <dbReference type="ARBA" id="ARBA00023295"/>
    </source>
</evidence>
<dbReference type="InterPro" id="IPR016286">
    <property type="entry name" value="FUC_metazoa-typ"/>
</dbReference>
<dbReference type="PANTHER" id="PTHR10030:SF37">
    <property type="entry name" value="ALPHA-L-FUCOSIDASE-RELATED"/>
    <property type="match status" value="1"/>
</dbReference>
<dbReference type="GO" id="GO:0006004">
    <property type="term" value="P:fucose metabolic process"/>
    <property type="evidence" value="ECO:0007669"/>
    <property type="project" value="InterPro"/>
</dbReference>
<dbReference type="AlphaFoldDB" id="A0A6P8IS72"/>
<dbReference type="Gene3D" id="2.60.120.260">
    <property type="entry name" value="Galactose-binding domain-like"/>
    <property type="match status" value="1"/>
</dbReference>
<dbReference type="EC" id="3.2.1.51" evidence="3"/>
<evidence type="ECO:0000256" key="3">
    <source>
        <dbReference type="ARBA" id="ARBA00012662"/>
    </source>
</evidence>
<evidence type="ECO:0000256" key="5">
    <source>
        <dbReference type="ARBA" id="ARBA00022801"/>
    </source>
</evidence>
<dbReference type="PANTHER" id="PTHR10030">
    <property type="entry name" value="ALPHA-L-FUCOSIDASE"/>
    <property type="match status" value="1"/>
</dbReference>
<evidence type="ECO:0000256" key="1">
    <source>
        <dbReference type="ARBA" id="ARBA00004071"/>
    </source>
</evidence>
<keyword evidence="5" id="KW-0378">Hydrolase</keyword>
<feature type="domain" description="Glycoside hydrolase family 29 N-terminal" evidence="8">
    <location>
        <begin position="65"/>
        <end position="349"/>
    </location>
</feature>